<dbReference type="PANTHER" id="PTHR46910:SF39">
    <property type="entry name" value="ZN(II)2CYS6 TRANSCRIPTION FACTOR (EUROFUNG)"/>
    <property type="match status" value="1"/>
</dbReference>
<dbReference type="InterPro" id="IPR007219">
    <property type="entry name" value="XnlR_reg_dom"/>
</dbReference>
<dbReference type="InterPro" id="IPR001138">
    <property type="entry name" value="Zn2Cys6_DnaBD"/>
</dbReference>
<dbReference type="OrthoDB" id="3266505at2759"/>
<dbReference type="Proteomes" id="UP000722485">
    <property type="component" value="Unassembled WGS sequence"/>
</dbReference>
<dbReference type="GO" id="GO:0000981">
    <property type="term" value="F:DNA-binding transcription factor activity, RNA polymerase II-specific"/>
    <property type="evidence" value="ECO:0007669"/>
    <property type="project" value="InterPro"/>
</dbReference>
<dbReference type="Pfam" id="PF04082">
    <property type="entry name" value="Fungal_trans"/>
    <property type="match status" value="1"/>
</dbReference>
<dbReference type="PROSITE" id="PS50048">
    <property type="entry name" value="ZN2_CY6_FUNGAL_2"/>
    <property type="match status" value="1"/>
</dbReference>
<comment type="caution">
    <text evidence="5">The sequence shown here is derived from an EMBL/GenBank/DDBJ whole genome shotgun (WGS) entry which is preliminary data.</text>
</comment>
<feature type="region of interest" description="Disordered" evidence="3">
    <location>
        <begin position="91"/>
        <end position="136"/>
    </location>
</feature>
<feature type="compositionally biased region" description="Low complexity" evidence="3">
    <location>
        <begin position="265"/>
        <end position="301"/>
    </location>
</feature>
<organism evidence="5 6">
    <name type="scientific">Cylindrodendrum hubeiense</name>
    <dbReference type="NCBI Taxonomy" id="595255"/>
    <lineage>
        <taxon>Eukaryota</taxon>
        <taxon>Fungi</taxon>
        <taxon>Dikarya</taxon>
        <taxon>Ascomycota</taxon>
        <taxon>Pezizomycotina</taxon>
        <taxon>Sordariomycetes</taxon>
        <taxon>Hypocreomycetidae</taxon>
        <taxon>Hypocreales</taxon>
        <taxon>Nectriaceae</taxon>
        <taxon>Cylindrodendrum</taxon>
    </lineage>
</organism>
<feature type="region of interest" description="Disordered" evidence="3">
    <location>
        <begin position="236"/>
        <end position="310"/>
    </location>
</feature>
<evidence type="ECO:0000256" key="1">
    <source>
        <dbReference type="ARBA" id="ARBA00022723"/>
    </source>
</evidence>
<reference evidence="5" key="1">
    <citation type="submission" date="2020-03" db="EMBL/GenBank/DDBJ databases">
        <title>Draft Genome Sequence of Cylindrodendrum hubeiense.</title>
        <authorList>
            <person name="Buettner E."/>
            <person name="Kellner H."/>
        </authorList>
    </citation>
    <scope>NUCLEOTIDE SEQUENCE</scope>
    <source>
        <strain evidence="5">IHI 201604</strain>
    </source>
</reference>
<evidence type="ECO:0000256" key="3">
    <source>
        <dbReference type="SAM" id="MobiDB-lite"/>
    </source>
</evidence>
<dbReference type="SMART" id="SM00906">
    <property type="entry name" value="Fungal_trans"/>
    <property type="match status" value="1"/>
</dbReference>
<keyword evidence="1" id="KW-0479">Metal-binding</keyword>
<keyword evidence="6" id="KW-1185">Reference proteome</keyword>
<dbReference type="GO" id="GO:0006351">
    <property type="term" value="P:DNA-templated transcription"/>
    <property type="evidence" value="ECO:0007669"/>
    <property type="project" value="InterPro"/>
</dbReference>
<feature type="compositionally biased region" description="Low complexity" evidence="3">
    <location>
        <begin position="236"/>
        <end position="249"/>
    </location>
</feature>
<dbReference type="SMART" id="SM00066">
    <property type="entry name" value="GAL4"/>
    <property type="match status" value="1"/>
</dbReference>
<proteinExistence type="predicted"/>
<dbReference type="CDD" id="cd00067">
    <property type="entry name" value="GAL4"/>
    <property type="match status" value="1"/>
</dbReference>
<sequence>MPEHKRYTDTHPWIHPWSGWVRRGLGAGDLSPSNIRGSWITYSVLLPETRRDTSSSISRTAVIRTPPAGTKGSHAVYPYAHYGVAHTYSSGTAPDPTSMMRLDGGDSGDSGHGPGRQPPNPQRLPVNPRRHKVAPERRKRVATACNACNIRRVKCSGDHPCRQCSSSSRDCVYPVAVEKVSVARSELDDLRRKVDLLERALRDTVPDATRRHDLIGLLSQDASSAAVSARDVAAATTSTTVTPAGTPAAEQSYPGTPSAAEPGVLPHLHPHQSQPQSHPQSHPQSQSHLQSQPLSQPQSHPIRPKGTYLHHTPHEIHHHHHEEEQASTEGRLLHDPDGHARFLGETSGATFLDYLKEFMNTVVHLAYHDLQPGADGSAFLSSMGRYQTYDSRRLHERDVDPLWLPPRHEMQVMLSELRCFIQDGNGNWPSGGICWWGDLSSVPALPPIESEPHTVARDNCRRHLAFHHAAFAVVSQVSNTAARGPEAQANLSEYYFSRACLLLGNPLDVARFTINDVTALTLMSFYLIEMNRRDAAYMYISNAMHISIMHGAHRGWVDESGKRVFWTLYVLDRWLSCLMGRPPAIMDDAIRLPLPCDAPSMPPAAGLRANVELSRISGHIVCNTYRVSPWERREGLVRHSEDAIRMLDQWQESLPPILKLSSNGLSDDPACCLLHMAYNQLIILTIRPVFFAAVKKTFAERLVTRQSSLHSHPQLSHLRRCIVAAERNIRLARHILALNHPRKLLQAGLHFIFNAAICLMLQELIYIEGVAPKDPHVRDHDLDFVIARFEEESQVGSNYGRDCAAVLRDLRALVQRLRAPAGQSLGSVRPDELPHQLTHAPSVTRTTMGIGQPWPQKVGSEGLQQPIHVEQGHMLYDELVSWIDDDWPPYGAYLT</sequence>
<feature type="compositionally biased region" description="Gly residues" evidence="3">
    <location>
        <begin position="105"/>
        <end position="114"/>
    </location>
</feature>
<gene>
    <name evidence="5" type="ORF">G7Z17_g7168</name>
</gene>
<evidence type="ECO:0000313" key="6">
    <source>
        <dbReference type="Proteomes" id="UP000722485"/>
    </source>
</evidence>
<dbReference type="PANTHER" id="PTHR46910">
    <property type="entry name" value="TRANSCRIPTION FACTOR PDR1"/>
    <property type="match status" value="1"/>
</dbReference>
<dbReference type="GO" id="GO:0003677">
    <property type="term" value="F:DNA binding"/>
    <property type="evidence" value="ECO:0007669"/>
    <property type="project" value="InterPro"/>
</dbReference>
<dbReference type="Gene3D" id="4.10.240.10">
    <property type="entry name" value="Zn(2)-C6 fungal-type DNA-binding domain"/>
    <property type="match status" value="1"/>
</dbReference>
<dbReference type="AlphaFoldDB" id="A0A9P5HBX6"/>
<dbReference type="Pfam" id="PF00172">
    <property type="entry name" value="Zn_clus"/>
    <property type="match status" value="1"/>
</dbReference>
<dbReference type="SUPFAM" id="SSF57701">
    <property type="entry name" value="Zn2/Cys6 DNA-binding domain"/>
    <property type="match status" value="1"/>
</dbReference>
<dbReference type="GO" id="GO:0008270">
    <property type="term" value="F:zinc ion binding"/>
    <property type="evidence" value="ECO:0007669"/>
    <property type="project" value="InterPro"/>
</dbReference>
<dbReference type="CDD" id="cd12148">
    <property type="entry name" value="fungal_TF_MHR"/>
    <property type="match status" value="1"/>
</dbReference>
<evidence type="ECO:0000259" key="4">
    <source>
        <dbReference type="PROSITE" id="PS50048"/>
    </source>
</evidence>
<protein>
    <recommendedName>
        <fullName evidence="4">Zn(2)-C6 fungal-type domain-containing protein</fullName>
    </recommendedName>
</protein>
<dbReference type="InterPro" id="IPR036864">
    <property type="entry name" value="Zn2-C6_fun-type_DNA-bd_sf"/>
</dbReference>
<evidence type="ECO:0000256" key="2">
    <source>
        <dbReference type="ARBA" id="ARBA00023242"/>
    </source>
</evidence>
<name>A0A9P5HBX6_9HYPO</name>
<feature type="domain" description="Zn(2)-C6 fungal-type" evidence="4">
    <location>
        <begin position="144"/>
        <end position="173"/>
    </location>
</feature>
<accession>A0A9P5HBX6</accession>
<evidence type="ECO:0000313" key="5">
    <source>
        <dbReference type="EMBL" id="KAF7548267.1"/>
    </source>
</evidence>
<dbReference type="InterPro" id="IPR050987">
    <property type="entry name" value="AtrR-like"/>
</dbReference>
<dbReference type="EMBL" id="JAANBB010000153">
    <property type="protein sequence ID" value="KAF7548267.1"/>
    <property type="molecule type" value="Genomic_DNA"/>
</dbReference>
<keyword evidence="2" id="KW-0539">Nucleus</keyword>